<name>A0A448YGQ1_BRENA</name>
<dbReference type="GO" id="GO:0000137">
    <property type="term" value="C:Golgi cis cisterna"/>
    <property type="evidence" value="ECO:0007669"/>
    <property type="project" value="TreeGrafter"/>
</dbReference>
<dbReference type="GO" id="GO:0005783">
    <property type="term" value="C:endoplasmic reticulum"/>
    <property type="evidence" value="ECO:0007669"/>
    <property type="project" value="TreeGrafter"/>
</dbReference>
<dbReference type="EMBL" id="CAACVR010000002">
    <property type="protein sequence ID" value="VEU20134.1"/>
    <property type="molecule type" value="Genomic_DNA"/>
</dbReference>
<dbReference type="FunCoup" id="A0A448YGQ1">
    <property type="interactions" value="828"/>
</dbReference>
<evidence type="ECO:0000313" key="9">
    <source>
        <dbReference type="Proteomes" id="UP000290900"/>
    </source>
</evidence>
<dbReference type="GO" id="GO:0042147">
    <property type="term" value="P:retrograde transport, endosome to Golgi"/>
    <property type="evidence" value="ECO:0007669"/>
    <property type="project" value="InterPro"/>
</dbReference>
<keyword evidence="2 7" id="KW-0812">Transmembrane</keyword>
<protein>
    <submittedName>
        <fullName evidence="8">DEKNAAC101034</fullName>
    </submittedName>
</protein>
<reference evidence="8 9" key="1">
    <citation type="submission" date="2018-12" db="EMBL/GenBank/DDBJ databases">
        <authorList>
            <person name="Tiukova I."/>
            <person name="Dainat J."/>
        </authorList>
    </citation>
    <scope>NUCLEOTIDE SEQUENCE [LARGE SCALE GENOMIC DNA]</scope>
</reference>
<feature type="transmembrane region" description="Helical" evidence="7">
    <location>
        <begin position="36"/>
        <end position="57"/>
    </location>
</feature>
<dbReference type="Pfam" id="PF04178">
    <property type="entry name" value="Got1"/>
    <property type="match status" value="1"/>
</dbReference>
<keyword evidence="5 7" id="KW-0472">Membrane</keyword>
<dbReference type="OrthoDB" id="204784at2759"/>
<evidence type="ECO:0000313" key="8">
    <source>
        <dbReference type="EMBL" id="VEU20134.1"/>
    </source>
</evidence>
<dbReference type="AlphaFoldDB" id="A0A448YGQ1"/>
<dbReference type="PANTHER" id="PTHR21493:SF9">
    <property type="entry name" value="GOLGI TRANSPORT PROTEIN 1-RELATED"/>
    <property type="match status" value="1"/>
</dbReference>
<organism evidence="8 9">
    <name type="scientific">Brettanomyces naardenensis</name>
    <name type="common">Yeast</name>
    <dbReference type="NCBI Taxonomy" id="13370"/>
    <lineage>
        <taxon>Eukaryota</taxon>
        <taxon>Fungi</taxon>
        <taxon>Dikarya</taxon>
        <taxon>Ascomycota</taxon>
        <taxon>Saccharomycotina</taxon>
        <taxon>Pichiomycetes</taxon>
        <taxon>Pichiales</taxon>
        <taxon>Pichiaceae</taxon>
        <taxon>Brettanomyces</taxon>
    </lineage>
</organism>
<dbReference type="STRING" id="13370.A0A448YGQ1"/>
<accession>A0A448YGQ1</accession>
<keyword evidence="9" id="KW-1185">Reference proteome</keyword>
<keyword evidence="3 7" id="KW-1133">Transmembrane helix</keyword>
<dbReference type="GO" id="GO:0005829">
    <property type="term" value="C:cytosol"/>
    <property type="evidence" value="ECO:0007669"/>
    <property type="project" value="GOC"/>
</dbReference>
<feature type="transmembrane region" description="Helical" evidence="7">
    <location>
        <begin position="12"/>
        <end position="30"/>
    </location>
</feature>
<evidence type="ECO:0000256" key="6">
    <source>
        <dbReference type="ARBA" id="ARBA00025799"/>
    </source>
</evidence>
<dbReference type="GO" id="GO:0030134">
    <property type="term" value="C:COPII-coated ER to Golgi transport vesicle"/>
    <property type="evidence" value="ECO:0007669"/>
    <property type="project" value="TreeGrafter"/>
</dbReference>
<evidence type="ECO:0000256" key="4">
    <source>
        <dbReference type="ARBA" id="ARBA00023034"/>
    </source>
</evidence>
<dbReference type="Proteomes" id="UP000290900">
    <property type="component" value="Unassembled WGS sequence"/>
</dbReference>
<feature type="transmembrane region" description="Helical" evidence="7">
    <location>
        <begin position="69"/>
        <end position="88"/>
    </location>
</feature>
<keyword evidence="4" id="KW-0333">Golgi apparatus</keyword>
<evidence type="ECO:0000256" key="7">
    <source>
        <dbReference type="SAM" id="Phobius"/>
    </source>
</evidence>
<dbReference type="PANTHER" id="PTHR21493">
    <property type="entry name" value="CGI-141-RELATED/LIPASE CONTAINING PROTEIN"/>
    <property type="match status" value="1"/>
</dbReference>
<proteinExistence type="inferred from homology"/>
<dbReference type="InterPro" id="IPR007305">
    <property type="entry name" value="Vesicle_transpt_Got1/SFT2"/>
</dbReference>
<evidence type="ECO:0000256" key="3">
    <source>
        <dbReference type="ARBA" id="ARBA00022989"/>
    </source>
</evidence>
<dbReference type="GO" id="GO:0000139">
    <property type="term" value="C:Golgi membrane"/>
    <property type="evidence" value="ECO:0007669"/>
    <property type="project" value="UniProtKB-SubCell"/>
</dbReference>
<evidence type="ECO:0000256" key="2">
    <source>
        <dbReference type="ARBA" id="ARBA00022692"/>
    </source>
</evidence>
<dbReference type="InterPro" id="IPR045176">
    <property type="entry name" value="Got1"/>
</dbReference>
<gene>
    <name evidence="8" type="ORF">BRENAR_LOCUS869</name>
</gene>
<dbReference type="GO" id="GO:0006888">
    <property type="term" value="P:endoplasmic reticulum to Golgi vesicle-mediated transport"/>
    <property type="evidence" value="ECO:0007669"/>
    <property type="project" value="InterPro"/>
</dbReference>
<comment type="subcellular location">
    <subcellularLocation>
        <location evidence="1">Golgi apparatus membrane</location>
        <topology evidence="1">Multi-pass membrane protein</topology>
    </subcellularLocation>
</comment>
<evidence type="ECO:0000256" key="1">
    <source>
        <dbReference type="ARBA" id="ARBA00004653"/>
    </source>
</evidence>
<sequence length="139" mass="15289">MLWLSELQKFGVFFTASGVVLFIVGILAFFDSALLAMGNVLFVIGLVLIIGPHKTLYFFTRPQKIRGSLCFLSGIVLILMKHSFFGFIIESFGILGLFGEFFATMVQFLRSLPYIGPVLSNPVIGPVIDKLAGVRVLPV</sequence>
<dbReference type="InParanoid" id="A0A448YGQ1"/>
<evidence type="ECO:0000256" key="5">
    <source>
        <dbReference type="ARBA" id="ARBA00023136"/>
    </source>
</evidence>
<comment type="similarity">
    <text evidence="6">Belongs to the GOT1 family.</text>
</comment>